<name>A7AV89_BABBO</name>
<dbReference type="RefSeq" id="XP_001609283.1">
    <property type="nucleotide sequence ID" value="XM_001609233.1"/>
</dbReference>
<dbReference type="KEGG" id="bbo:BBOV_IV001180"/>
<organism evidence="2 3">
    <name type="scientific">Babesia bovis</name>
    <dbReference type="NCBI Taxonomy" id="5865"/>
    <lineage>
        <taxon>Eukaryota</taxon>
        <taxon>Sar</taxon>
        <taxon>Alveolata</taxon>
        <taxon>Apicomplexa</taxon>
        <taxon>Aconoidasida</taxon>
        <taxon>Piroplasmida</taxon>
        <taxon>Babesiidae</taxon>
        <taxon>Babesia</taxon>
    </lineage>
</organism>
<dbReference type="GeneID" id="5477502"/>
<gene>
    <name evidence="2" type="ORF">BBOV_IV001180</name>
</gene>
<accession>A7AV89</accession>
<keyword evidence="3" id="KW-1185">Reference proteome</keyword>
<dbReference type="InParanoid" id="A7AV89"/>
<evidence type="ECO:0000256" key="1">
    <source>
        <dbReference type="SAM" id="SignalP"/>
    </source>
</evidence>
<protein>
    <submittedName>
        <fullName evidence="2">Uncharacterized protein</fullName>
    </submittedName>
</protein>
<sequence length="1207" mass="137103">MIVKLRSLFIVSLVAAFIGEHIINTEAFLGINFGKGGDSVSLFFHSIPYFFRKIGCSPWVRCATNDDIRENKYVFVDLFSRSHHHAIKLVHEEDDTVNRRSSIITYTINHDDLPGHFQGVTFGDVYYYHQMLQEEGDYDVRHLMTYRDELNRFCVYIESFDETGNRHSMRLYREKRRAWWLKEVASEGNVMTETWNEFLSYFGYATDKPQIQHKLNIKESNCPQGMVNHKSSTYDLIYNTNPGGGLKFIGEVVFRSMPLAIADTVTDLYVWRYFKGERDNITYVVVAEIYYWYSHLTYFRCTSPKDAQYEEVDSFAAEEATEALPVMTYAMPEYNIHPVTLQYDFGEDTSHPYIQDMTYVAYPQSKHFVLRPTGTGNFKLIKKVEVHGKHNDLNLTVENGNNHTYVAFTHLDAESTQEISLASVSITTAAIATGHIAMSASVNPKSLIGDRHTMSILMNQIPTQYLRLEPNKAALIKPAIDFDLFSHNEAEVQAAKFRTGVTFYTPNMLGATEFKKIRENGKDIVELGRSFNTQVFFIENGKKNMVAVFEGGAESSKLYDVSDHSEVTNVNAKFKCFKDHGLLDLDNLAKQKANTEVNAVILNLNDPVLNNHIEIMTISTNVVIYLPVSPRIRIGAILWNKHQMDIDEEANAIITVINNGVKNYLLVDSYYQKSSLIKRQLYHMEILPDSNRLRLVSQANCNCESGGLDAVHHLLSLSWYQLIAQALPLHADFQDVRVGKAEYSYHKLIMTYMPHGHNFTLGNLDVKGKKFETTDGHRWRQVHRQQENEENTQYYVYTMTPKGIEEIVIDKDGAVKTKETTNFRRVIIPKVSGSFTTLFVDDMEQGDVKSSVSKIGDVKVTVAKLEATSSGFNPIVFGKHEIVFSPNEKCCKVTISEQPNGLREITADVAKPQGETAVVTFRENAPGSGLFTVDKESTKLPFFVDTNEPINKIGMYFSRLDTLDFNKGHFPHYVRYLTLNKYSMYFTGSTMHTGLNISFGAFNITLPPADEGFHIWVRYQSPNVEIATLYMQYHTGDGTETTFYTIEDAKKAKAIRRPTEANCNWGPLSNLEFHLVNHTLLRHAYNVHELVGLEVNIDSGEFNPNVITMKVDAQTTLYTTLASSGTIIGDVVYKHTVIRGGQKEIVKHVYVSQAIKEDILLIVTRNIKGVDVQAYKFGSNNSFDTIELSAVPAQEHLALSQLISHLH</sequence>
<comment type="caution">
    <text evidence="2">The sequence shown here is derived from an EMBL/GenBank/DDBJ whole genome shotgun (WGS) entry which is preliminary data.</text>
</comment>
<feature type="chain" id="PRO_5002706999" evidence="1">
    <location>
        <begin position="17"/>
        <end position="1207"/>
    </location>
</feature>
<dbReference type="AlphaFoldDB" id="A7AV89"/>
<proteinExistence type="predicted"/>
<dbReference type="OMA" id="PLDLRYM"/>
<keyword evidence="1" id="KW-0732">Signal</keyword>
<reference evidence="3" key="2">
    <citation type="journal article" date="2020" name="Data Brief">
        <title>Transcriptome dataset of Babesia bovis life stages within vertebrate and invertebrate hosts.</title>
        <authorList>
            <person name="Ueti M.W."/>
            <person name="Johnson W.C."/>
            <person name="Kappmeyer L.S."/>
            <person name="Herndon D.R."/>
            <person name="Mousel M.R."/>
            <person name="Reif K.E."/>
            <person name="Taus N.S."/>
            <person name="Ifeonu O.O."/>
            <person name="Silva J.C."/>
            <person name="Suarez C.E."/>
            <person name="Brayton K.A."/>
        </authorList>
    </citation>
    <scope>NUCLEOTIDE SEQUENCE [LARGE SCALE GENOMIC DNA]</scope>
</reference>
<evidence type="ECO:0000313" key="3">
    <source>
        <dbReference type="Proteomes" id="UP000002173"/>
    </source>
</evidence>
<reference evidence="2 3" key="1">
    <citation type="journal article" date="2007" name="PLoS Pathog.">
        <title>Genome sequence of Babesia bovis and comparative analysis of apicomplexan hemoprotozoa.</title>
        <authorList>
            <person name="Brayton K.A."/>
            <person name="Lau A.O.T."/>
            <person name="Herndon D.R."/>
            <person name="Hannick L."/>
            <person name="Kappmeyer L.S."/>
            <person name="Berens S.J."/>
            <person name="Bidwell S.L."/>
            <person name="Brown W.C."/>
            <person name="Crabtree J."/>
            <person name="Fadrosh D."/>
            <person name="Feldblum T."/>
            <person name="Forberger H.A."/>
            <person name="Haas B.J."/>
            <person name="Howell J.M."/>
            <person name="Khouri H."/>
            <person name="Koo H."/>
            <person name="Mann D.J."/>
            <person name="Norimine J."/>
            <person name="Paulsen I.T."/>
            <person name="Radune D."/>
            <person name="Ren Q."/>
            <person name="Smith R.K. Jr."/>
            <person name="Suarez C.E."/>
            <person name="White O."/>
            <person name="Wortman J.R."/>
            <person name="Knowles D.P. Jr."/>
            <person name="McElwain T.F."/>
            <person name="Nene V.M."/>
        </authorList>
    </citation>
    <scope>NUCLEOTIDE SEQUENCE [LARGE SCALE GENOMIC DNA]</scope>
    <source>
        <strain evidence="2">T2Bo</strain>
    </source>
</reference>
<reference evidence="3" key="3">
    <citation type="journal article" date="2021" name="Int. J. Parasitol.">
        <title>Comparative analysis of gene expression between Babesia bovis blood stages and kinetes allowed by improved genome annotation.</title>
        <authorList>
            <person name="Ueti M.W."/>
            <person name="Johnson W.C."/>
            <person name="Kappmeyer L.S."/>
            <person name="Herndon D.R."/>
            <person name="Mousel M.R."/>
            <person name="Reif K.E."/>
            <person name="Taus N.S."/>
            <person name="Ifeonu O.O."/>
            <person name="Silva J.C."/>
            <person name="Suarez C.E."/>
            <person name="Brayton K.A."/>
        </authorList>
    </citation>
    <scope>NUCLEOTIDE SEQUENCE [LARGE SCALE GENOMIC DNA]</scope>
</reference>
<feature type="signal peptide" evidence="1">
    <location>
        <begin position="1"/>
        <end position="16"/>
    </location>
</feature>
<dbReference type="Proteomes" id="UP000002173">
    <property type="component" value="Unassembled WGS sequence"/>
</dbReference>
<dbReference type="eggNOG" id="ENOG502QX5E">
    <property type="taxonomic scope" value="Eukaryota"/>
</dbReference>
<evidence type="ECO:0000313" key="2">
    <source>
        <dbReference type="EMBL" id="EDO05715.1"/>
    </source>
</evidence>
<dbReference type="VEuPathDB" id="PiroplasmaDB:BBOV_IV001180"/>
<dbReference type="EMBL" id="AAXT01000004">
    <property type="protein sequence ID" value="EDO05715.1"/>
    <property type="molecule type" value="Genomic_DNA"/>
</dbReference>